<comment type="similarity">
    <text evidence="5">Belongs to the class-II pyridoxal-phosphate-dependent aminotransferase family.</text>
</comment>
<dbReference type="InterPro" id="IPR004839">
    <property type="entry name" value="Aminotransferase_I/II_large"/>
</dbReference>
<keyword evidence="4 5" id="KW-0663">Pyridoxal phosphate</keyword>
<evidence type="ECO:0000256" key="5">
    <source>
        <dbReference type="RuleBase" id="RU003693"/>
    </source>
</evidence>
<dbReference type="InterPro" id="IPR015422">
    <property type="entry name" value="PyrdxlP-dep_Trfase_small"/>
</dbReference>
<evidence type="ECO:0000256" key="4">
    <source>
        <dbReference type="ARBA" id="ARBA00022898"/>
    </source>
</evidence>
<comment type="pathway">
    <text evidence="2">Lipid metabolism.</text>
</comment>
<dbReference type="InterPro" id="IPR015421">
    <property type="entry name" value="PyrdxlP-dep_Trfase_major"/>
</dbReference>
<evidence type="ECO:0000256" key="3">
    <source>
        <dbReference type="ARBA" id="ARBA00022679"/>
    </source>
</evidence>
<protein>
    <submittedName>
        <fullName evidence="7">8-amino-7-oxononanoate synthase</fullName>
    </submittedName>
</protein>
<dbReference type="Pfam" id="PF00155">
    <property type="entry name" value="Aminotran_1_2"/>
    <property type="match status" value="1"/>
</dbReference>
<sequence length="416" mass="45505">MDLFEKLLADNGPLGKHSEISEGYFMFPKLEGEIAPRMKFMGKEVLTWSLNDYLGLANLPEVREADAKAAADWGLAYPMGARMMSGNTVYHEELEQNLATFVGKESGYLLNYGYQGVLSIIDALVDRKDVIVYDGESHACIIDGVRLHMGKRFVFPHNDIQNLEKQLERATRLTKETGGGILVITEGVFGMTGNLGALNEIAALKSKFDFRLFVDDAHGFGTMGATGAGTAEHLNCIDEVDLYFSTFAKSMAAIGAFVAGDKKIIHYLKYNLRSQIFAKSLPMPFVIGGLKRLEIIKTQPQHKENLWRIVNALQGGLRAKGFSIGTTKSSVTPVVLNGTVGEAASLSKDLRENFSIFCSVVIYPVVPKGMIILRLIPTASHSMEDVKETIAAFEAVKGKLTSGEYKNAELAAAFGE</sequence>
<evidence type="ECO:0000256" key="2">
    <source>
        <dbReference type="ARBA" id="ARBA00005189"/>
    </source>
</evidence>
<dbReference type="SUPFAM" id="SSF53383">
    <property type="entry name" value="PLP-dependent transferases"/>
    <property type="match status" value="1"/>
</dbReference>
<comment type="caution">
    <text evidence="7">The sequence shown here is derived from an EMBL/GenBank/DDBJ whole genome shotgun (WGS) entry which is preliminary data.</text>
</comment>
<dbReference type="InterPro" id="IPR050087">
    <property type="entry name" value="AON_synthase_class-II"/>
</dbReference>
<dbReference type="Proteomes" id="UP000075615">
    <property type="component" value="Unassembled WGS sequence"/>
</dbReference>
<keyword evidence="8" id="KW-1185">Reference proteome</keyword>
<reference evidence="7 8" key="1">
    <citation type="submission" date="2016-01" db="EMBL/GenBank/DDBJ databases">
        <title>Genome sequencing of Roseivirga echinicomitans KMM 6058.</title>
        <authorList>
            <person name="Selvaratnam C."/>
            <person name="Thevarajoo S."/>
            <person name="Goh K.M."/>
            <person name="Ee R."/>
            <person name="Chan K.-G."/>
            <person name="Chong C.S."/>
        </authorList>
    </citation>
    <scope>NUCLEOTIDE SEQUENCE [LARGE SCALE GENOMIC DNA]</scope>
    <source>
        <strain evidence="7 8">KMM 6058</strain>
    </source>
</reference>
<accession>A0A150X9R5</accession>
<dbReference type="GO" id="GO:0016740">
    <property type="term" value="F:transferase activity"/>
    <property type="evidence" value="ECO:0007669"/>
    <property type="project" value="UniProtKB-KW"/>
</dbReference>
<feature type="domain" description="Aminotransferase class I/classII large" evidence="6">
    <location>
        <begin position="44"/>
        <end position="392"/>
    </location>
</feature>
<dbReference type="AlphaFoldDB" id="A0A150X9R5"/>
<gene>
    <name evidence="7" type="ORF">AWN68_08005</name>
</gene>
<keyword evidence="3" id="KW-0808">Transferase</keyword>
<dbReference type="GO" id="GO:0030170">
    <property type="term" value="F:pyridoxal phosphate binding"/>
    <property type="evidence" value="ECO:0007669"/>
    <property type="project" value="InterPro"/>
</dbReference>
<dbReference type="PROSITE" id="PS00599">
    <property type="entry name" value="AA_TRANSFER_CLASS_2"/>
    <property type="match status" value="1"/>
</dbReference>
<dbReference type="RefSeq" id="WP_068416901.1">
    <property type="nucleotide sequence ID" value="NZ_LRDB01000045.1"/>
</dbReference>
<organism evidence="7 8">
    <name type="scientific">Roseivirga echinicomitans</name>
    <dbReference type="NCBI Taxonomy" id="296218"/>
    <lineage>
        <taxon>Bacteria</taxon>
        <taxon>Pseudomonadati</taxon>
        <taxon>Bacteroidota</taxon>
        <taxon>Cytophagia</taxon>
        <taxon>Cytophagales</taxon>
        <taxon>Roseivirgaceae</taxon>
        <taxon>Roseivirga</taxon>
    </lineage>
</organism>
<evidence type="ECO:0000313" key="8">
    <source>
        <dbReference type="Proteomes" id="UP000075615"/>
    </source>
</evidence>
<dbReference type="Gene3D" id="3.90.1150.10">
    <property type="entry name" value="Aspartate Aminotransferase, domain 1"/>
    <property type="match status" value="1"/>
</dbReference>
<dbReference type="STRING" id="296218.AWN68_08005"/>
<dbReference type="Gene3D" id="3.40.640.10">
    <property type="entry name" value="Type I PLP-dependent aspartate aminotransferase-like (Major domain)"/>
    <property type="match status" value="1"/>
</dbReference>
<evidence type="ECO:0000259" key="6">
    <source>
        <dbReference type="Pfam" id="PF00155"/>
    </source>
</evidence>
<name>A0A150X9R5_9BACT</name>
<evidence type="ECO:0000313" key="7">
    <source>
        <dbReference type="EMBL" id="KYG75479.1"/>
    </source>
</evidence>
<proteinExistence type="inferred from homology"/>
<dbReference type="InterPro" id="IPR001917">
    <property type="entry name" value="Aminotrans_II_pyridoxalP_BS"/>
</dbReference>
<dbReference type="OrthoDB" id="9807157at2"/>
<comment type="cofactor">
    <cofactor evidence="1 5">
        <name>pyridoxal 5'-phosphate</name>
        <dbReference type="ChEBI" id="CHEBI:597326"/>
    </cofactor>
</comment>
<dbReference type="InterPro" id="IPR015424">
    <property type="entry name" value="PyrdxlP-dep_Trfase"/>
</dbReference>
<dbReference type="PANTHER" id="PTHR13693">
    <property type="entry name" value="CLASS II AMINOTRANSFERASE/8-AMINO-7-OXONONANOATE SYNTHASE"/>
    <property type="match status" value="1"/>
</dbReference>
<dbReference type="EMBL" id="LRDB01000045">
    <property type="protein sequence ID" value="KYG75479.1"/>
    <property type="molecule type" value="Genomic_DNA"/>
</dbReference>
<evidence type="ECO:0000256" key="1">
    <source>
        <dbReference type="ARBA" id="ARBA00001933"/>
    </source>
</evidence>